<dbReference type="EMBL" id="QXGC01000698">
    <property type="protein sequence ID" value="KAE9224162.1"/>
    <property type="molecule type" value="Genomic_DNA"/>
</dbReference>
<accession>A0A6A4DB43</accession>
<sequence length="254" mass="27380">MRVSSYTLGGFGSRRLMGYGFSKSQKLASEKASFITQCFSAIMALSMSMVDRAASATEIQAVDFYSSAGCEGTPDLLVMWPSTNCTVSSGDCEEAEEEYQVASCISDPYAHTAEVYGGVPYVLVDMFDDSNCEAYKGSFAMRATGDCIVHGQHSVLVAMNANGSATVEDYNGRSCSDQDFVESHLVDGDWFESYICADEGFVFYNNAFPGTSGSGSLAVADNGDYHHFKSHLPAYLAHLRAIGRCTFNSESTEG</sequence>
<dbReference type="Proteomes" id="UP000441208">
    <property type="component" value="Unassembled WGS sequence"/>
</dbReference>
<evidence type="ECO:0000313" key="6">
    <source>
        <dbReference type="Proteomes" id="UP000437068"/>
    </source>
</evidence>
<evidence type="ECO:0000313" key="9">
    <source>
        <dbReference type="Proteomes" id="UP000460718"/>
    </source>
</evidence>
<reference evidence="6 7" key="1">
    <citation type="submission" date="2018-08" db="EMBL/GenBank/DDBJ databases">
        <title>Genomic investigation of the strawberry pathogen Phytophthora fragariae indicates pathogenicity is determined by transcriptional variation in three key races.</title>
        <authorList>
            <person name="Adams T.M."/>
            <person name="Armitage A.D."/>
            <person name="Sobczyk M.K."/>
            <person name="Bates H.J."/>
            <person name="Dunwell J.M."/>
            <person name="Nellist C.F."/>
            <person name="Harrison R.J."/>
        </authorList>
    </citation>
    <scope>NUCLEOTIDE SEQUENCE [LARGE SCALE GENOMIC DNA]</scope>
    <source>
        <strain evidence="5 6">A4</strain>
        <strain evidence="4 7">BC-1</strain>
        <strain evidence="3 10">BC-23</strain>
        <strain evidence="2 8">NOV-71</strain>
        <strain evidence="1 9">SCRP245</strain>
    </source>
</reference>
<dbReference type="AlphaFoldDB" id="A0A6A4DB43"/>
<evidence type="ECO:0000313" key="4">
    <source>
        <dbReference type="EMBL" id="KAE9224993.1"/>
    </source>
</evidence>
<dbReference type="Proteomes" id="UP000460718">
    <property type="component" value="Unassembled WGS sequence"/>
</dbReference>
<dbReference type="EMBL" id="QXFW01000693">
    <property type="protein sequence ID" value="KAE9005247.1"/>
    <property type="molecule type" value="Genomic_DNA"/>
</dbReference>
<evidence type="ECO:0000313" key="2">
    <source>
        <dbReference type="EMBL" id="KAE9108001.1"/>
    </source>
</evidence>
<dbReference type="Proteomes" id="UP000476176">
    <property type="component" value="Unassembled WGS sequence"/>
</dbReference>
<dbReference type="EMBL" id="QXGE01000717">
    <property type="protein sequence ID" value="KAE9305200.1"/>
    <property type="molecule type" value="Genomic_DNA"/>
</dbReference>
<organism evidence="5 6">
    <name type="scientific">Phytophthora fragariae</name>
    <dbReference type="NCBI Taxonomy" id="53985"/>
    <lineage>
        <taxon>Eukaryota</taxon>
        <taxon>Sar</taxon>
        <taxon>Stramenopiles</taxon>
        <taxon>Oomycota</taxon>
        <taxon>Peronosporomycetes</taxon>
        <taxon>Peronosporales</taxon>
        <taxon>Peronosporaceae</taxon>
        <taxon>Phytophthora</taxon>
    </lineage>
</organism>
<dbReference type="EMBL" id="QXGD01000778">
    <property type="protein sequence ID" value="KAE9224993.1"/>
    <property type="molecule type" value="Genomic_DNA"/>
</dbReference>
<dbReference type="EMBL" id="QXFZ01000688">
    <property type="protein sequence ID" value="KAE9108001.1"/>
    <property type="molecule type" value="Genomic_DNA"/>
</dbReference>
<evidence type="ECO:0000313" key="10">
    <source>
        <dbReference type="Proteomes" id="UP000476176"/>
    </source>
</evidence>
<evidence type="ECO:0000313" key="8">
    <source>
        <dbReference type="Proteomes" id="UP000441208"/>
    </source>
</evidence>
<evidence type="ECO:0000313" key="3">
    <source>
        <dbReference type="EMBL" id="KAE9224162.1"/>
    </source>
</evidence>
<gene>
    <name evidence="5" type="ORF">PF001_g12700</name>
    <name evidence="4" type="ORF">PF002_g14532</name>
    <name evidence="3" type="ORF">PF004_g12299</name>
    <name evidence="2" type="ORF">PF007_g12825</name>
    <name evidence="1" type="ORF">PF011_g12123</name>
</gene>
<dbReference type="Proteomes" id="UP000440367">
    <property type="component" value="Unassembled WGS sequence"/>
</dbReference>
<name>A0A6A4DB43_9STRA</name>
<evidence type="ECO:0000313" key="7">
    <source>
        <dbReference type="Proteomes" id="UP000440367"/>
    </source>
</evidence>
<evidence type="ECO:0000313" key="1">
    <source>
        <dbReference type="EMBL" id="KAE9005247.1"/>
    </source>
</evidence>
<proteinExistence type="predicted"/>
<evidence type="ECO:0000313" key="5">
    <source>
        <dbReference type="EMBL" id="KAE9305200.1"/>
    </source>
</evidence>
<comment type="caution">
    <text evidence="5">The sequence shown here is derived from an EMBL/GenBank/DDBJ whole genome shotgun (WGS) entry which is preliminary data.</text>
</comment>
<protein>
    <submittedName>
        <fullName evidence="5">Uncharacterized protein</fullName>
    </submittedName>
</protein>
<dbReference type="Proteomes" id="UP000437068">
    <property type="component" value="Unassembled WGS sequence"/>
</dbReference>